<sequence length="101" mass="11432">MNQQRKRLAFTCQGNSCRNDFLCVIFIAPEIIKAVEKKNYKDIALILLVRGGLSALSSNRLKYGGHCHDCGIHPASDNYSPLHIRSDDIQQMDEKASLIQW</sequence>
<dbReference type="EMBL" id="FOXF01000041">
    <property type="protein sequence ID" value="SFP59493.1"/>
    <property type="molecule type" value="Genomic_DNA"/>
</dbReference>
<keyword evidence="2" id="KW-1185">Reference proteome</keyword>
<gene>
    <name evidence="1" type="ORF">SAMN02910344_01818</name>
</gene>
<protein>
    <submittedName>
        <fullName evidence="1">Uncharacterized protein</fullName>
    </submittedName>
</protein>
<organism evidence="1 2">
    <name type="scientific">Ruminobacter amylophilus</name>
    <dbReference type="NCBI Taxonomy" id="867"/>
    <lineage>
        <taxon>Bacteria</taxon>
        <taxon>Pseudomonadati</taxon>
        <taxon>Pseudomonadota</taxon>
        <taxon>Gammaproteobacteria</taxon>
        <taxon>Aeromonadales</taxon>
        <taxon>Succinivibrionaceae</taxon>
        <taxon>Ruminobacter</taxon>
    </lineage>
</organism>
<dbReference type="Proteomes" id="UP000243745">
    <property type="component" value="Unassembled WGS sequence"/>
</dbReference>
<evidence type="ECO:0000313" key="2">
    <source>
        <dbReference type="Proteomes" id="UP000243745"/>
    </source>
</evidence>
<dbReference type="RefSeq" id="WP_093143020.1">
    <property type="nucleotide sequence ID" value="NZ_FOXF01000041.1"/>
</dbReference>
<evidence type="ECO:0000313" key="1">
    <source>
        <dbReference type="EMBL" id="SFP59493.1"/>
    </source>
</evidence>
<reference evidence="1 2" key="1">
    <citation type="submission" date="2016-10" db="EMBL/GenBank/DDBJ databases">
        <authorList>
            <person name="Varghese N."/>
            <person name="Submissions S."/>
        </authorList>
    </citation>
    <scope>NUCLEOTIDE SEQUENCE [LARGE SCALE GENOMIC DNA]</scope>
    <source>
        <strain evidence="1 2">DSM 1361</strain>
    </source>
</reference>
<accession>A0A662ZIW6</accession>
<dbReference type="AlphaFoldDB" id="A0A662ZIW6"/>
<name>A0A662ZIW6_9GAMM</name>
<proteinExistence type="predicted"/>